<dbReference type="Gene3D" id="2.60.40.1080">
    <property type="match status" value="1"/>
</dbReference>
<dbReference type="Gene3D" id="2.115.10.20">
    <property type="entry name" value="Glycosyl hydrolase domain, family 43"/>
    <property type="match status" value="1"/>
</dbReference>
<sequence length="1015" mass="113975">MKDDVKQLPQVSLMFVTSVMLGLSITGSGVALATERMEAETEKEIVLTEEAVLNNDRVLYSVNAGTPDPSVVPKTEKMGLLQSNVDQKFEKDSKTGMTWGADPDNDYSVMLKSGNDATDIGESFVYMSDKVTFDKEKSMLGYSFELPKEKIPGMKEQTYEVTVAFKHYWETRWLSVMLEGQTVDADREVGYNEWVSKTFVTTVTDGELNVAVKAPRRSGPEGDPIINYIKVQAVAEKEPMAPYTSFSGTAGDLMYDTNGNTIQAHGGQVQKLTVDGETKYYWIGEDKTYDYRPVGGIHLYTSTDLYNWKDEGVVLKPMETRNQFETDDYFKSLYGDYSEEKKDDIFIDLDRNNTVIERPKMLYNDKTGKYVIWFHADGRFPGSDADYGKAKAGVAISDSPTGPFKLLGSYKLNYHNDPNGDYGFDGWAGRGSVRDMTLFKDTDGQAYVIYSSEGNKTTIISKLNDDYTNLAVDRDQATEGVDFTREFIHWSREAPAMFNYKDKYYMISSGQTGWSPNPAQYAVADSPMGPWRGMGDPSVDWGANTTYDTQSTHVIPVDPENGKFIYMGDRWNSWDLSESRYVWLPIEFKPGNQLAIRRAEHWTLDQLDGKGLFDLTSKGLPKSVLSMDGIADLMPNEVTISYGTETEVTPVEWQYEQYNGKELGTVFIKGYLPEKDQDVWHDVHVAPKGLRYFFDSGAEKSPYFDAAKDLLGNTLLNTKADQKYTEENKAGYLGTTKDENAEDFDFDRHKGKHILESGWWANKDKSIEYAFDLEAGVYELGAGFQEWWNANRQMELTIKIEDELLGKETVALSSDNQESIVKKEFNLAKAGKVIVSITKKEGPDPVLSWLSIFAKEGEVEVDFSVLVDKIVKANNLIETDYQAEAWANFVIARNAATTVKDNPKATQTLVDEAVTDLEKAIVELMNHLVEEKPEVENIVLEVNAIEVLKVGKQLTVVSHVLPETASSNLTWSVQKNEVASVNENGVITGKKVGTTYIYAKAANGKEARFTLRVTR</sequence>
<dbReference type="EMBL" id="CP147244">
    <property type="protein sequence ID" value="WYJ99043.1"/>
    <property type="molecule type" value="Genomic_DNA"/>
</dbReference>
<accession>A0AAQ3W6C8</accession>
<comment type="similarity">
    <text evidence="1">Belongs to the glycosyl hydrolase 43 family.</text>
</comment>
<reference evidence="6" key="2">
    <citation type="submission" date="2024-03" db="EMBL/GenBank/DDBJ databases">
        <title>The Genome Sequence of Enterococcus sp. DIV0205d.</title>
        <authorList>
            <consortium name="The Broad Institute Genomics Platform"/>
            <consortium name="The Broad Institute Microbial Omics Core"/>
            <consortium name="The Broad Institute Genomic Center for Infectious Diseases"/>
            <person name="Earl A."/>
            <person name="Manson A."/>
            <person name="Gilmore M."/>
            <person name="Schwartman J."/>
            <person name="Shea T."/>
            <person name="Abouelleil A."/>
            <person name="Cao P."/>
            <person name="Chapman S."/>
            <person name="Cusick C."/>
            <person name="Young S."/>
            <person name="Neafsey D."/>
            <person name="Nusbaum C."/>
            <person name="Birren B."/>
        </authorList>
    </citation>
    <scope>NUCLEOTIDE SEQUENCE</scope>
    <source>
        <strain evidence="6">7F3_DIV0205</strain>
    </source>
</reference>
<dbReference type="SUPFAM" id="SSF49373">
    <property type="entry name" value="Invasin/intimin cell-adhesion fragments"/>
    <property type="match status" value="1"/>
</dbReference>
<dbReference type="InterPro" id="IPR023296">
    <property type="entry name" value="Glyco_hydro_beta-prop_sf"/>
</dbReference>
<evidence type="ECO:0000313" key="6">
    <source>
        <dbReference type="EMBL" id="WYJ99043.1"/>
    </source>
</evidence>
<dbReference type="SUPFAM" id="SSF75005">
    <property type="entry name" value="Arabinanase/levansucrase/invertase"/>
    <property type="match status" value="1"/>
</dbReference>
<dbReference type="InterPro" id="IPR008964">
    <property type="entry name" value="Invasin/intimin_cell_adhesion"/>
</dbReference>
<reference evidence="6" key="1">
    <citation type="submission" date="2017-05" db="EMBL/GenBank/DDBJ databases">
        <authorList>
            <consortium name="The Broad Institute Genomics Platform"/>
            <consortium name="The Broad Institute Genomic Center for Infectious Diseases"/>
            <person name="Earl A."/>
            <person name="Manson A."/>
            <person name="Schwartman J."/>
            <person name="Gilmore M."/>
            <person name="Abouelleil A."/>
            <person name="Cao P."/>
            <person name="Chapman S."/>
            <person name="Cusick C."/>
            <person name="Shea T."/>
            <person name="Young S."/>
            <person name="Neafsey D."/>
            <person name="Nusbaum C."/>
            <person name="Birren B."/>
        </authorList>
    </citation>
    <scope>NUCLEOTIDE SEQUENCE</scope>
    <source>
        <strain evidence="6">7F3_DIV0205</strain>
    </source>
</reference>
<keyword evidence="4" id="KW-0472">Membrane</keyword>
<dbReference type="InterPro" id="IPR008979">
    <property type="entry name" value="Galactose-bd-like_sf"/>
</dbReference>
<feature type="domain" description="BIG2" evidence="5">
    <location>
        <begin position="934"/>
        <end position="1011"/>
    </location>
</feature>
<dbReference type="Pfam" id="PF04616">
    <property type="entry name" value="Glyco_hydro_43"/>
    <property type="match status" value="1"/>
</dbReference>
<dbReference type="GO" id="GO:0004553">
    <property type="term" value="F:hydrolase activity, hydrolyzing O-glycosyl compounds"/>
    <property type="evidence" value="ECO:0007669"/>
    <property type="project" value="InterPro"/>
</dbReference>
<keyword evidence="4" id="KW-0812">Transmembrane</keyword>
<evidence type="ECO:0000256" key="2">
    <source>
        <dbReference type="ARBA" id="ARBA00022801"/>
    </source>
</evidence>
<feature type="transmembrane region" description="Helical" evidence="4">
    <location>
        <begin position="12"/>
        <end position="33"/>
    </location>
</feature>
<dbReference type="RefSeq" id="WP_086312393.1">
    <property type="nucleotide sequence ID" value="NZ_CP147244.1"/>
</dbReference>
<dbReference type="Pfam" id="PF02368">
    <property type="entry name" value="Big_2"/>
    <property type="match status" value="1"/>
</dbReference>
<organism evidence="6 7">
    <name type="scientific">Candidatus Enterococcus palustris</name>
    <dbReference type="NCBI Taxonomy" id="1834189"/>
    <lineage>
        <taxon>Bacteria</taxon>
        <taxon>Bacillati</taxon>
        <taxon>Bacillota</taxon>
        <taxon>Bacilli</taxon>
        <taxon>Lactobacillales</taxon>
        <taxon>Enterococcaceae</taxon>
        <taxon>Enterococcus</taxon>
    </lineage>
</organism>
<dbReference type="Gene3D" id="1.20.1270.70">
    <property type="entry name" value="Designed single chain three-helix bundle"/>
    <property type="match status" value="1"/>
</dbReference>
<evidence type="ECO:0000256" key="3">
    <source>
        <dbReference type="ARBA" id="ARBA00023295"/>
    </source>
</evidence>
<gene>
    <name evidence="6" type="ORF">A5821_000119</name>
</gene>
<evidence type="ECO:0000313" key="7">
    <source>
        <dbReference type="Proteomes" id="UP000194948"/>
    </source>
</evidence>
<dbReference type="Gene3D" id="2.60.120.430">
    <property type="entry name" value="Galactose-binding lectin"/>
    <property type="match status" value="1"/>
</dbReference>
<name>A0AAQ3W6C8_9ENTE</name>
<dbReference type="PANTHER" id="PTHR22925:SF3">
    <property type="entry name" value="GLYCOSYL HYDROLASE FAMILY PROTEIN 43"/>
    <property type="match status" value="1"/>
</dbReference>
<proteinExistence type="inferred from homology"/>
<dbReference type="InterPro" id="IPR003343">
    <property type="entry name" value="Big_2"/>
</dbReference>
<keyword evidence="3" id="KW-0326">Glycosidase</keyword>
<evidence type="ECO:0000256" key="1">
    <source>
        <dbReference type="ARBA" id="ARBA00009865"/>
    </source>
</evidence>
<dbReference type="SUPFAM" id="SSF49785">
    <property type="entry name" value="Galactose-binding domain-like"/>
    <property type="match status" value="1"/>
</dbReference>
<protein>
    <recommendedName>
        <fullName evidence="5">BIG2 domain-containing protein</fullName>
    </recommendedName>
</protein>
<dbReference type="CDD" id="cd18825">
    <property type="entry name" value="GH43_CtGH43-like"/>
    <property type="match status" value="1"/>
</dbReference>
<keyword evidence="2" id="KW-0378">Hydrolase</keyword>
<evidence type="ECO:0000259" key="5">
    <source>
        <dbReference type="SMART" id="SM00635"/>
    </source>
</evidence>
<dbReference type="Proteomes" id="UP000194948">
    <property type="component" value="Chromosome"/>
</dbReference>
<evidence type="ECO:0000256" key="4">
    <source>
        <dbReference type="SAM" id="Phobius"/>
    </source>
</evidence>
<keyword evidence="7" id="KW-1185">Reference proteome</keyword>
<dbReference type="GO" id="GO:0005975">
    <property type="term" value="P:carbohydrate metabolic process"/>
    <property type="evidence" value="ECO:0007669"/>
    <property type="project" value="InterPro"/>
</dbReference>
<keyword evidence="4" id="KW-1133">Transmembrane helix</keyword>
<dbReference type="InterPro" id="IPR006710">
    <property type="entry name" value="Glyco_hydro_43"/>
</dbReference>
<dbReference type="PANTHER" id="PTHR22925">
    <property type="entry name" value="GLYCOSYL HYDROLASE 43 FAMILY MEMBER"/>
    <property type="match status" value="1"/>
</dbReference>
<dbReference type="AlphaFoldDB" id="A0AAQ3W6C8"/>
<dbReference type="SMART" id="SM00635">
    <property type="entry name" value="BID_2"/>
    <property type="match status" value="1"/>
</dbReference>